<dbReference type="OrthoDB" id="7364982at2"/>
<evidence type="ECO:0000313" key="1">
    <source>
        <dbReference type="EMBL" id="APG27463.1"/>
    </source>
</evidence>
<dbReference type="InterPro" id="IPR026421">
    <property type="entry name" value="Mod_peptide_prec_CbpA"/>
</dbReference>
<name>A0A1L3GNE4_9BACT</name>
<protein>
    <submittedName>
        <fullName evidence="1">Modified peptide CbpA</fullName>
    </submittedName>
</protein>
<evidence type="ECO:0000313" key="2">
    <source>
        <dbReference type="Proteomes" id="UP000182517"/>
    </source>
</evidence>
<keyword evidence="2" id="KW-1185">Reference proteome</keyword>
<sequence>MKQQRKEVIAYRKSCVANGTGLSHYILMDKKTK</sequence>
<gene>
    <name evidence="1" type="ORF">A7E78_06165</name>
</gene>
<proteinExistence type="predicted"/>
<dbReference type="EMBL" id="CP015519">
    <property type="protein sequence ID" value="APG27463.1"/>
    <property type="molecule type" value="Genomic_DNA"/>
</dbReference>
<dbReference type="NCBIfam" id="TIGR04164">
    <property type="entry name" value="cobo_pep"/>
    <property type="match status" value="1"/>
</dbReference>
<organism evidence="1 2">
    <name type="scientific">Syntrophotalea acetylenivorans</name>
    <dbReference type="NCBI Taxonomy" id="1842532"/>
    <lineage>
        <taxon>Bacteria</taxon>
        <taxon>Pseudomonadati</taxon>
        <taxon>Thermodesulfobacteriota</taxon>
        <taxon>Desulfuromonadia</taxon>
        <taxon>Desulfuromonadales</taxon>
        <taxon>Syntrophotaleaceae</taxon>
        <taxon>Syntrophotalea</taxon>
    </lineage>
</organism>
<dbReference type="Proteomes" id="UP000182517">
    <property type="component" value="Chromosome"/>
</dbReference>
<dbReference type="STRING" id="1842532.A7E78_06165"/>
<dbReference type="KEGG" id="pef:A7E78_06165"/>
<dbReference type="RefSeq" id="WP_072283430.1">
    <property type="nucleotide sequence ID" value="NZ_CP015519.1"/>
</dbReference>
<reference evidence="1 2" key="1">
    <citation type="journal article" date="2017" name="Genome Announc.">
        <title>Complete Genome Sequences of Two Acetylene-Fermenting Pelobacter acetylenicus Strains.</title>
        <authorList>
            <person name="Sutton J.M."/>
            <person name="Baesman S.M."/>
            <person name="Fierst J.L."/>
            <person name="Poret-Peterson A.T."/>
            <person name="Oremland R.S."/>
            <person name="Dunlap D.S."/>
            <person name="Akob D.M."/>
        </authorList>
    </citation>
    <scope>NUCLEOTIDE SEQUENCE [LARGE SCALE GENOMIC DNA]</scope>
    <source>
        <strain evidence="1 2">SFB93</strain>
    </source>
</reference>
<accession>A0A1L3GNE4</accession>
<dbReference type="AlphaFoldDB" id="A0A1L3GNE4"/>